<organism evidence="7">
    <name type="scientific">Sulfurisphaera javensis</name>
    <dbReference type="NCBI Taxonomy" id="2049879"/>
    <lineage>
        <taxon>Archaea</taxon>
        <taxon>Thermoproteota</taxon>
        <taxon>Thermoprotei</taxon>
        <taxon>Sulfolobales</taxon>
        <taxon>Sulfolobaceae</taxon>
        <taxon>Sulfurisphaera</taxon>
    </lineage>
</organism>
<dbReference type="PANTHER" id="PTHR48021:SF1">
    <property type="entry name" value="GH07001P-RELATED"/>
    <property type="match status" value="1"/>
</dbReference>
<feature type="transmembrane region" description="Helical" evidence="5">
    <location>
        <begin position="116"/>
        <end position="139"/>
    </location>
</feature>
<dbReference type="AlphaFoldDB" id="A0AAT9GQ81"/>
<evidence type="ECO:0000313" key="7">
    <source>
        <dbReference type="EMBL" id="BFH72998.1"/>
    </source>
</evidence>
<protein>
    <recommendedName>
        <fullName evidence="6">Major facilitator superfamily (MFS) profile domain-containing protein</fullName>
    </recommendedName>
</protein>
<dbReference type="RefSeq" id="WP_369611181.1">
    <property type="nucleotide sequence ID" value="NZ_AP031322.1"/>
</dbReference>
<feature type="domain" description="Major facilitator superfamily (MFS) profile" evidence="6">
    <location>
        <begin position="1"/>
        <end position="171"/>
    </location>
</feature>
<dbReference type="SUPFAM" id="SSF103473">
    <property type="entry name" value="MFS general substrate transporter"/>
    <property type="match status" value="1"/>
</dbReference>
<keyword evidence="3 5" id="KW-1133">Transmembrane helix</keyword>
<feature type="transmembrane region" description="Helical" evidence="5">
    <location>
        <begin position="80"/>
        <end position="104"/>
    </location>
</feature>
<dbReference type="GeneID" id="92353871"/>
<comment type="subcellular location">
    <subcellularLocation>
        <location evidence="1">Membrane</location>
        <topology evidence="1">Multi-pass membrane protein</topology>
    </subcellularLocation>
</comment>
<dbReference type="GO" id="GO:0022857">
    <property type="term" value="F:transmembrane transporter activity"/>
    <property type="evidence" value="ECO:0007669"/>
    <property type="project" value="InterPro"/>
</dbReference>
<dbReference type="PROSITE" id="PS50850">
    <property type="entry name" value="MFS"/>
    <property type="match status" value="1"/>
</dbReference>
<dbReference type="KEGG" id="sjv:SJAV_09420"/>
<dbReference type="InterPro" id="IPR005828">
    <property type="entry name" value="MFS_sugar_transport-like"/>
</dbReference>
<feature type="transmembrane region" description="Helical" evidence="5">
    <location>
        <begin position="20"/>
        <end position="42"/>
    </location>
</feature>
<dbReference type="InterPro" id="IPR020846">
    <property type="entry name" value="MFS_dom"/>
</dbReference>
<evidence type="ECO:0000256" key="4">
    <source>
        <dbReference type="ARBA" id="ARBA00023136"/>
    </source>
</evidence>
<gene>
    <name evidence="7" type="ORF">SJAV_09420</name>
</gene>
<reference evidence="7" key="1">
    <citation type="submission" date="2024-03" db="EMBL/GenBank/DDBJ databases">
        <title>Complete genome sequence of Sulfurisphaera javensis strain KD-1.</title>
        <authorList>
            <person name="Sakai H."/>
            <person name="Nur N."/>
            <person name="Suwanto A."/>
            <person name="Kurosawa N."/>
        </authorList>
    </citation>
    <scope>NUCLEOTIDE SEQUENCE</scope>
    <source>
        <strain evidence="7">KD-1</strain>
    </source>
</reference>
<sequence>MVFLRYFRLFFGPNVIAEKLGINGVIFELIILTIFALPWNFTSAMLADKLGRKALQAIGFTGMGLFTLIFAFLIGKISPIVTLSLYGFSTVFSQIGPGTIVGFWGVELFPATVRGLTQGITVLGGRMGVLTTTFLFPIILNAYGIVPTMVILAIVSFLGAITTMFLPEPKQRSLTEFERLGEELESK</sequence>
<feature type="transmembrane region" description="Helical" evidence="5">
    <location>
        <begin position="145"/>
        <end position="166"/>
    </location>
</feature>
<keyword evidence="4 5" id="KW-0472">Membrane</keyword>
<dbReference type="EMBL" id="AP031322">
    <property type="protein sequence ID" value="BFH72998.1"/>
    <property type="molecule type" value="Genomic_DNA"/>
</dbReference>
<evidence type="ECO:0000256" key="3">
    <source>
        <dbReference type="ARBA" id="ARBA00022989"/>
    </source>
</evidence>
<evidence type="ECO:0000256" key="5">
    <source>
        <dbReference type="SAM" id="Phobius"/>
    </source>
</evidence>
<dbReference type="GO" id="GO:0016020">
    <property type="term" value="C:membrane"/>
    <property type="evidence" value="ECO:0007669"/>
    <property type="project" value="UniProtKB-SubCell"/>
</dbReference>
<evidence type="ECO:0000256" key="1">
    <source>
        <dbReference type="ARBA" id="ARBA00004141"/>
    </source>
</evidence>
<evidence type="ECO:0000256" key="2">
    <source>
        <dbReference type="ARBA" id="ARBA00022692"/>
    </source>
</evidence>
<name>A0AAT9GQ81_9CREN</name>
<dbReference type="InterPro" id="IPR050549">
    <property type="entry name" value="MFS_Trehalose_Transporter"/>
</dbReference>
<dbReference type="InterPro" id="IPR036259">
    <property type="entry name" value="MFS_trans_sf"/>
</dbReference>
<dbReference type="PROSITE" id="PS00216">
    <property type="entry name" value="SUGAR_TRANSPORT_1"/>
    <property type="match status" value="1"/>
</dbReference>
<evidence type="ECO:0000259" key="6">
    <source>
        <dbReference type="PROSITE" id="PS50850"/>
    </source>
</evidence>
<dbReference type="Pfam" id="PF00083">
    <property type="entry name" value="Sugar_tr"/>
    <property type="match status" value="1"/>
</dbReference>
<feature type="transmembrane region" description="Helical" evidence="5">
    <location>
        <begin position="54"/>
        <end position="74"/>
    </location>
</feature>
<keyword evidence="2 5" id="KW-0812">Transmembrane</keyword>
<accession>A0AAT9GQ81</accession>
<proteinExistence type="predicted"/>
<dbReference type="Gene3D" id="1.20.1250.20">
    <property type="entry name" value="MFS general substrate transporter like domains"/>
    <property type="match status" value="1"/>
</dbReference>
<dbReference type="InterPro" id="IPR005829">
    <property type="entry name" value="Sugar_transporter_CS"/>
</dbReference>
<dbReference type="PANTHER" id="PTHR48021">
    <property type="match status" value="1"/>
</dbReference>